<dbReference type="Pfam" id="PF00216">
    <property type="entry name" value="Bac_DNA_binding"/>
    <property type="match status" value="1"/>
</dbReference>
<dbReference type="AlphaFoldDB" id="A0A367ZL05"/>
<dbReference type="InterPro" id="IPR010992">
    <property type="entry name" value="IHF-like_DNA-bd_dom_sf"/>
</dbReference>
<protein>
    <submittedName>
        <fullName evidence="4">HU family DNA-binding protein</fullName>
    </submittedName>
</protein>
<dbReference type="PANTHER" id="PTHR33175">
    <property type="entry name" value="DNA-BINDING PROTEIN HU"/>
    <property type="match status" value="1"/>
</dbReference>
<sequence length="100" mass="11305">MKKIELVREIARTANLTQTQATQALEATINIIKNTLKKREEVRLVGFGSFKVTTRQSRTGVNPQTKRPMTIPATQVAKFVPGKELKEIINTNNTNNKKNR</sequence>
<keyword evidence="1" id="KW-0226">DNA condensation</keyword>
<dbReference type="InterPro" id="IPR000119">
    <property type="entry name" value="Hist_DNA-bd"/>
</dbReference>
<dbReference type="GO" id="GO:0003677">
    <property type="term" value="F:DNA binding"/>
    <property type="evidence" value="ECO:0007669"/>
    <property type="project" value="UniProtKB-KW"/>
</dbReference>
<organism evidence="4 5">
    <name type="scientific">Candidatus Ozemobacter sibiricus</name>
    <dbReference type="NCBI Taxonomy" id="2268124"/>
    <lineage>
        <taxon>Bacteria</taxon>
        <taxon>Candidatus Ozemobacteria</taxon>
        <taxon>Candidatus Ozemobacterales</taxon>
        <taxon>Candidatus Ozemobacteraceae</taxon>
        <taxon>Candidatus Ozemobacter</taxon>
    </lineage>
</organism>
<name>A0A367ZL05_9BACT</name>
<dbReference type="InterPro" id="IPR020816">
    <property type="entry name" value="Histone-like_DNA-bd_CS"/>
</dbReference>
<dbReference type="GO" id="GO:0030527">
    <property type="term" value="F:structural constituent of chromatin"/>
    <property type="evidence" value="ECO:0007669"/>
    <property type="project" value="InterPro"/>
</dbReference>
<dbReference type="Gene3D" id="4.10.520.10">
    <property type="entry name" value="IHF-like DNA-binding proteins"/>
    <property type="match status" value="1"/>
</dbReference>
<dbReference type="SUPFAM" id="SSF47729">
    <property type="entry name" value="IHF-like DNA-binding proteins"/>
    <property type="match status" value="1"/>
</dbReference>
<dbReference type="CDD" id="cd13831">
    <property type="entry name" value="HU"/>
    <property type="match status" value="1"/>
</dbReference>
<comment type="similarity">
    <text evidence="3">Belongs to the bacterial histone-like protein family.</text>
</comment>
<evidence type="ECO:0000256" key="3">
    <source>
        <dbReference type="RuleBase" id="RU003939"/>
    </source>
</evidence>
<dbReference type="GO" id="GO:0005829">
    <property type="term" value="C:cytosol"/>
    <property type="evidence" value="ECO:0007669"/>
    <property type="project" value="TreeGrafter"/>
</dbReference>
<evidence type="ECO:0000256" key="1">
    <source>
        <dbReference type="ARBA" id="ARBA00023067"/>
    </source>
</evidence>
<dbReference type="PRINTS" id="PR01727">
    <property type="entry name" value="DNABINDINGHU"/>
</dbReference>
<reference evidence="4 5" key="1">
    <citation type="submission" date="2018-05" db="EMBL/GenBank/DDBJ databases">
        <title>A metagenomic window into the 2 km-deep terrestrial subsurface aquifer revealed taxonomically and functionally diverse microbial community comprising novel uncultured bacterial lineages.</title>
        <authorList>
            <person name="Kadnikov V.V."/>
            <person name="Mardanov A.V."/>
            <person name="Beletsky A.V."/>
            <person name="Banks D."/>
            <person name="Pimenov N.V."/>
            <person name="Frank Y.A."/>
            <person name="Karnachuk O.V."/>
            <person name="Ravin N.V."/>
        </authorList>
    </citation>
    <scope>NUCLEOTIDE SEQUENCE [LARGE SCALE GENOMIC DNA]</scope>
    <source>
        <strain evidence="4">BY5</strain>
    </source>
</reference>
<dbReference type="GO" id="GO:0030261">
    <property type="term" value="P:chromosome condensation"/>
    <property type="evidence" value="ECO:0007669"/>
    <property type="project" value="UniProtKB-KW"/>
</dbReference>
<comment type="caution">
    <text evidence="4">The sequence shown here is derived from an EMBL/GenBank/DDBJ whole genome shotgun (WGS) entry which is preliminary data.</text>
</comment>
<evidence type="ECO:0000313" key="4">
    <source>
        <dbReference type="EMBL" id="RCK78082.1"/>
    </source>
</evidence>
<dbReference type="SMART" id="SM00411">
    <property type="entry name" value="BHL"/>
    <property type="match status" value="1"/>
</dbReference>
<dbReference type="PANTHER" id="PTHR33175:SF3">
    <property type="entry name" value="DNA-BINDING PROTEIN HU-BETA"/>
    <property type="match status" value="1"/>
</dbReference>
<dbReference type="EMBL" id="QOQW01000028">
    <property type="protein sequence ID" value="RCK78082.1"/>
    <property type="molecule type" value="Genomic_DNA"/>
</dbReference>
<gene>
    <name evidence="4" type="ORF">OZSIB_1858</name>
</gene>
<dbReference type="Proteomes" id="UP000252355">
    <property type="component" value="Unassembled WGS sequence"/>
</dbReference>
<evidence type="ECO:0000256" key="2">
    <source>
        <dbReference type="ARBA" id="ARBA00023125"/>
    </source>
</evidence>
<dbReference type="PROSITE" id="PS00045">
    <property type="entry name" value="HISTONE_LIKE"/>
    <property type="match status" value="1"/>
</dbReference>
<evidence type="ECO:0000313" key="5">
    <source>
        <dbReference type="Proteomes" id="UP000252355"/>
    </source>
</evidence>
<proteinExistence type="inferred from homology"/>
<keyword evidence="2 4" id="KW-0238">DNA-binding</keyword>
<accession>A0A367ZL05</accession>